<evidence type="ECO:0000256" key="3">
    <source>
        <dbReference type="ARBA" id="ARBA00023212"/>
    </source>
</evidence>
<comment type="similarity">
    <text evidence="4">Belongs to the TUBGCP family.</text>
</comment>
<dbReference type="OrthoDB" id="66546at2759"/>
<dbReference type="GO" id="GO:0043015">
    <property type="term" value="F:gamma-tubulin binding"/>
    <property type="evidence" value="ECO:0007669"/>
    <property type="project" value="InterPro"/>
</dbReference>
<dbReference type="PANTHER" id="PTHR19302">
    <property type="entry name" value="GAMMA TUBULIN COMPLEX PROTEIN"/>
    <property type="match status" value="1"/>
</dbReference>
<proteinExistence type="inferred from homology"/>
<dbReference type="GO" id="GO:0000930">
    <property type="term" value="C:gamma-tubulin complex"/>
    <property type="evidence" value="ECO:0007669"/>
    <property type="project" value="TreeGrafter"/>
</dbReference>
<dbReference type="Proteomes" id="UP000761534">
    <property type="component" value="Unassembled WGS sequence"/>
</dbReference>
<evidence type="ECO:0000256" key="1">
    <source>
        <dbReference type="ARBA" id="ARBA00022490"/>
    </source>
</evidence>
<keyword evidence="3 4" id="KW-0206">Cytoskeleton</keyword>
<dbReference type="Pfam" id="PF20685">
    <property type="entry name" value="GCP5-Mod21_C"/>
    <property type="match status" value="1"/>
</dbReference>
<evidence type="ECO:0000313" key="5">
    <source>
        <dbReference type="EMBL" id="KAA8898879.1"/>
    </source>
</evidence>
<protein>
    <recommendedName>
        <fullName evidence="4">Spindle pole body component</fullName>
    </recommendedName>
</protein>
<keyword evidence="6" id="KW-1185">Reference proteome</keyword>
<dbReference type="AlphaFoldDB" id="A0A642UH66"/>
<dbReference type="GO" id="GO:0051011">
    <property type="term" value="F:microtubule minus-end binding"/>
    <property type="evidence" value="ECO:0007669"/>
    <property type="project" value="TreeGrafter"/>
</dbReference>
<comment type="caution">
    <text evidence="5">The sequence shown here is derived from an EMBL/GenBank/DDBJ whole genome shotgun (WGS) entry which is preliminary data.</text>
</comment>
<dbReference type="GO" id="GO:0000922">
    <property type="term" value="C:spindle pole"/>
    <property type="evidence" value="ECO:0007669"/>
    <property type="project" value="InterPro"/>
</dbReference>
<organism evidence="5 6">
    <name type="scientific">Trichomonascus ciferrii</name>
    <dbReference type="NCBI Taxonomy" id="44093"/>
    <lineage>
        <taxon>Eukaryota</taxon>
        <taxon>Fungi</taxon>
        <taxon>Dikarya</taxon>
        <taxon>Ascomycota</taxon>
        <taxon>Saccharomycotina</taxon>
        <taxon>Dipodascomycetes</taxon>
        <taxon>Dipodascales</taxon>
        <taxon>Trichomonascaceae</taxon>
        <taxon>Trichomonascus</taxon>
        <taxon>Trichomonascus ciferrii complex</taxon>
    </lineage>
</organism>
<dbReference type="GO" id="GO:0031122">
    <property type="term" value="P:cytoplasmic microtubule organization"/>
    <property type="evidence" value="ECO:0007669"/>
    <property type="project" value="TreeGrafter"/>
</dbReference>
<accession>A0A642UH66</accession>
<dbReference type="GO" id="GO:0005874">
    <property type="term" value="C:microtubule"/>
    <property type="evidence" value="ECO:0007669"/>
    <property type="project" value="UniProtKB-KW"/>
</dbReference>
<keyword evidence="1 4" id="KW-0963">Cytoplasm</keyword>
<keyword evidence="2 4" id="KW-0493">Microtubule</keyword>
<evidence type="ECO:0000256" key="4">
    <source>
        <dbReference type="RuleBase" id="RU363050"/>
    </source>
</evidence>
<sequence>MDLAEAMEDQLDNLRRLCERDYHTVQAIDFLLQIPADPLAKKVFVREQEPVKPKELTWEDIIAEEPLEGEHWNEEVFDEDDESDESVEYEERGFVGQVYELPPEGEPYGLENYALKIEELWLDTPPKDGSFMSEADSVRECLYAVMGYPTELFAFRSDATQIPTPPHEHKRSVAHMSQEAFSDILHTVASIATTVRRLEIFTDADSAVAHFPTFEYEFAFGVVLGIYNRLFEDLLNLEKHVKSSSIVSLITVVQQLQKLVCPYQPLVHALTHSTNQVQLLNNLYESVCISESSNKTAPGTILLSAFVPVLNDYFTNLNNTQFMLTPYPDILTPHTDSLRQIAHITHHLNSLKCSVDVRLEPRFGFLGACPQTPEVGLAEDCVEKGLPRSGTTLFASFSGKRRPLTDDSLVGNGIHDIENAVHRAISEFEVCVSNRLKTYLDSCGLEEKIQQHVDIYFMFDKSGGMAQFLDNLIHADGPLERHSVSDQLYEAFPDKTVSIFKVGNGDVYLKIPIIPELQTIITPENVDTYNAIWNKLLLCKSTSAKQTSLPIITTLNSIMIQYVLILQKQAVNFFSNLHNNTTNILTLHNDFVQNALNSISNPAVDSFIQAPTPITPSNVLNWLNKPI</sequence>
<dbReference type="GO" id="GO:0000278">
    <property type="term" value="P:mitotic cell cycle"/>
    <property type="evidence" value="ECO:0007669"/>
    <property type="project" value="TreeGrafter"/>
</dbReference>
<dbReference type="GO" id="GO:0051225">
    <property type="term" value="P:spindle assembly"/>
    <property type="evidence" value="ECO:0007669"/>
    <property type="project" value="TreeGrafter"/>
</dbReference>
<evidence type="ECO:0000313" key="6">
    <source>
        <dbReference type="Proteomes" id="UP000761534"/>
    </source>
</evidence>
<reference evidence="5" key="1">
    <citation type="journal article" date="2019" name="G3 (Bethesda)">
        <title>Genome Assemblies of Two Rare Opportunistic Yeast Pathogens: Diutina rugosa (syn. Candida rugosa) and Trichomonascus ciferrii (syn. Candida ciferrii).</title>
        <authorList>
            <person name="Mixao V."/>
            <person name="Saus E."/>
            <person name="Hansen A.P."/>
            <person name="Lass-Florl C."/>
            <person name="Gabaldon T."/>
        </authorList>
    </citation>
    <scope>NUCLEOTIDE SEQUENCE</scope>
    <source>
        <strain evidence="5">CBS 4856</strain>
    </source>
</reference>
<gene>
    <name evidence="5" type="ORF">TRICI_006462</name>
</gene>
<evidence type="ECO:0000256" key="2">
    <source>
        <dbReference type="ARBA" id="ARBA00022701"/>
    </source>
</evidence>
<dbReference type="GO" id="GO:0007020">
    <property type="term" value="P:microtubule nucleation"/>
    <property type="evidence" value="ECO:0007669"/>
    <property type="project" value="InterPro"/>
</dbReference>
<comment type="subcellular location">
    <subcellularLocation>
        <location evidence="4">Cytoplasm</location>
        <location evidence="4">Cytoskeleton</location>
        <location evidence="4">Microtubule organizing center</location>
    </subcellularLocation>
</comment>
<name>A0A642UH66_9ASCO</name>
<dbReference type="PANTHER" id="PTHR19302:SF33">
    <property type="entry name" value="GAMMA-TUBULIN COMPLEX COMPONENT 5"/>
    <property type="match status" value="1"/>
</dbReference>
<dbReference type="EMBL" id="SWFS01000535">
    <property type="protein sequence ID" value="KAA8898879.1"/>
    <property type="molecule type" value="Genomic_DNA"/>
</dbReference>
<dbReference type="InterPro" id="IPR007259">
    <property type="entry name" value="GCP"/>
</dbReference>
<dbReference type="VEuPathDB" id="FungiDB:TRICI_006462"/>
<dbReference type="GO" id="GO:0051321">
    <property type="term" value="P:meiotic cell cycle"/>
    <property type="evidence" value="ECO:0007669"/>
    <property type="project" value="TreeGrafter"/>
</dbReference>